<dbReference type="CDD" id="cd13538">
    <property type="entry name" value="PBP2_ModA_like_1"/>
    <property type="match status" value="1"/>
</dbReference>
<evidence type="ECO:0000313" key="6">
    <source>
        <dbReference type="EMBL" id="ALO66259.1"/>
    </source>
</evidence>
<dbReference type="Gene3D" id="3.40.190.10">
    <property type="entry name" value="Periplasmic binding protein-like II"/>
    <property type="match status" value="2"/>
</dbReference>
<dbReference type="EMBL" id="CP013200">
    <property type="protein sequence ID" value="ALO66259.1"/>
    <property type="molecule type" value="Genomic_DNA"/>
</dbReference>
<evidence type="ECO:0000256" key="3">
    <source>
        <dbReference type="ARBA" id="ARBA00022729"/>
    </source>
</evidence>
<reference evidence="6 7" key="2">
    <citation type="journal article" date="2016" name="J. Biotechnol.">
        <title>Complete genome sequence of Arthrobacter alpinus ERGS4:06, a yellow pigmented bacterium tolerant to cold and radiations isolated from Sikkim Himalaya.</title>
        <authorList>
            <person name="Kumar R."/>
            <person name="Singh D."/>
            <person name="Swarnkar M.K."/>
            <person name="Singh A.K."/>
            <person name="Kumar S."/>
        </authorList>
    </citation>
    <scope>NUCLEOTIDE SEQUENCE [LARGE SCALE GENOMIC DNA]</scope>
    <source>
        <strain evidence="6 7">ERGS4:06</strain>
    </source>
</reference>
<feature type="binding site" evidence="4">
    <location>
        <position position="57"/>
    </location>
    <ligand>
        <name>molybdate</name>
        <dbReference type="ChEBI" id="CHEBI:36264"/>
    </ligand>
</feature>
<protein>
    <submittedName>
        <fullName evidence="6">Molybdate-binding protein</fullName>
    </submittedName>
</protein>
<dbReference type="PIRSF" id="PIRSF004846">
    <property type="entry name" value="ModA"/>
    <property type="match status" value="1"/>
</dbReference>
<dbReference type="AlphaFoldDB" id="A0A0S2LXP9"/>
<gene>
    <name evidence="6" type="ORF">AS189_06840</name>
</gene>
<accession>A0A0S2LXP9</accession>
<comment type="similarity">
    <text evidence="1">Belongs to the bacterial solute-binding protein ModA family.</text>
</comment>
<dbReference type="GO" id="GO:0046872">
    <property type="term" value="F:metal ion binding"/>
    <property type="evidence" value="ECO:0007669"/>
    <property type="project" value="UniProtKB-KW"/>
</dbReference>
<dbReference type="GO" id="GO:0030973">
    <property type="term" value="F:molybdate ion binding"/>
    <property type="evidence" value="ECO:0007669"/>
    <property type="project" value="TreeGrafter"/>
</dbReference>
<dbReference type="NCBIfam" id="TIGR01256">
    <property type="entry name" value="modA"/>
    <property type="match status" value="1"/>
</dbReference>
<keyword evidence="4" id="KW-0500">Molybdenum</keyword>
<reference evidence="7" key="1">
    <citation type="submission" date="2015-11" db="EMBL/GenBank/DDBJ databases">
        <authorList>
            <person name="Kumar R."/>
            <person name="Singh D."/>
            <person name="Swarnkar M.K."/>
            <person name="Singh A.K."/>
            <person name="Kumar S."/>
        </authorList>
    </citation>
    <scope>NUCLEOTIDE SEQUENCE [LARGE SCALE GENOMIC DNA]</scope>
    <source>
        <strain evidence="7">ERGS4:06</strain>
    </source>
</reference>
<dbReference type="InterPro" id="IPR005950">
    <property type="entry name" value="ModA"/>
</dbReference>
<feature type="binding site" evidence="4">
    <location>
        <position position="188"/>
    </location>
    <ligand>
        <name>molybdate</name>
        <dbReference type="ChEBI" id="CHEBI:36264"/>
    </ligand>
</feature>
<evidence type="ECO:0000256" key="4">
    <source>
        <dbReference type="PIRSR" id="PIRSR004846-1"/>
    </source>
</evidence>
<evidence type="ECO:0000313" key="7">
    <source>
        <dbReference type="Proteomes" id="UP000059574"/>
    </source>
</evidence>
<evidence type="ECO:0000256" key="1">
    <source>
        <dbReference type="ARBA" id="ARBA00009175"/>
    </source>
</evidence>
<dbReference type="Pfam" id="PF13531">
    <property type="entry name" value="SBP_bac_11"/>
    <property type="match status" value="1"/>
</dbReference>
<evidence type="ECO:0000256" key="2">
    <source>
        <dbReference type="ARBA" id="ARBA00022723"/>
    </source>
</evidence>
<dbReference type="PROSITE" id="PS51257">
    <property type="entry name" value="PROKAR_LIPOPROTEIN"/>
    <property type="match status" value="1"/>
</dbReference>
<dbReference type="SUPFAM" id="SSF53850">
    <property type="entry name" value="Periplasmic binding protein-like II"/>
    <property type="match status" value="1"/>
</dbReference>
<dbReference type="Proteomes" id="UP000059574">
    <property type="component" value="Chromosome"/>
</dbReference>
<feature type="binding site" evidence="4">
    <location>
        <position position="206"/>
    </location>
    <ligand>
        <name>molybdate</name>
        <dbReference type="ChEBI" id="CHEBI:36264"/>
    </ligand>
</feature>
<name>A0A0S2LXP9_9MICC</name>
<proteinExistence type="inferred from homology"/>
<keyword evidence="2 4" id="KW-0479">Metal-binding</keyword>
<feature type="binding site" evidence="4">
    <location>
        <position position="85"/>
    </location>
    <ligand>
        <name>molybdate</name>
        <dbReference type="ChEBI" id="CHEBI:36264"/>
    </ligand>
</feature>
<feature type="signal peptide" evidence="5">
    <location>
        <begin position="1"/>
        <end position="27"/>
    </location>
</feature>
<dbReference type="PANTHER" id="PTHR30632">
    <property type="entry name" value="MOLYBDATE-BINDING PERIPLASMIC PROTEIN"/>
    <property type="match status" value="1"/>
</dbReference>
<dbReference type="PANTHER" id="PTHR30632:SF0">
    <property type="entry name" value="SULFATE-BINDING PROTEIN"/>
    <property type="match status" value="1"/>
</dbReference>
<keyword evidence="3 5" id="KW-0732">Signal</keyword>
<feature type="chain" id="PRO_5039274836" evidence="5">
    <location>
        <begin position="28"/>
        <end position="270"/>
    </location>
</feature>
<organism evidence="6 7">
    <name type="scientific">Arthrobacter alpinus</name>
    <dbReference type="NCBI Taxonomy" id="656366"/>
    <lineage>
        <taxon>Bacteria</taxon>
        <taxon>Bacillati</taxon>
        <taxon>Actinomycetota</taxon>
        <taxon>Actinomycetes</taxon>
        <taxon>Micrococcales</taxon>
        <taxon>Micrococcaceae</taxon>
        <taxon>Arthrobacter</taxon>
    </lineage>
</organism>
<sequence>MLVKLPFKKLSALAAAAILTVSLTSCAPASDTTSTPAAASATAPELSGTLSVFAAASLKKTFTDLATAFEAAHPKVKVSLSFDGSSTLVTQIIQGARADVFASADTKNMTKLSDAKMAAGEPLDFATNFLTLVVPPTNPANIASFADAAKAGTKLVICAPQVPCGAAALSDATNAGLTLAPVSEELNVTSVLGKVTSGEADAGLVYVTDAKSAGQAVTEVPLKLATPTVNKYPIVAVEGSKQQELAQAFIALVTAPQGQKVLQDAGFGTP</sequence>
<dbReference type="GO" id="GO:0015689">
    <property type="term" value="P:molybdate ion transport"/>
    <property type="evidence" value="ECO:0007669"/>
    <property type="project" value="InterPro"/>
</dbReference>
<dbReference type="InterPro" id="IPR050682">
    <property type="entry name" value="ModA/WtpA"/>
</dbReference>
<evidence type="ECO:0000256" key="5">
    <source>
        <dbReference type="SAM" id="SignalP"/>
    </source>
</evidence>